<dbReference type="AlphaFoldDB" id="A0A0C5JNU1"/>
<evidence type="ECO:0000313" key="2">
    <source>
        <dbReference type="EMBL" id="AJP48996.1"/>
    </source>
</evidence>
<dbReference type="Proteomes" id="UP000061603">
    <property type="component" value="Chromosome"/>
</dbReference>
<keyword evidence="3" id="KW-1185">Reference proteome</keyword>
<protein>
    <submittedName>
        <fullName evidence="2">Uncharacterized protein</fullName>
    </submittedName>
</protein>
<reference evidence="2 3" key="1">
    <citation type="journal article" date="2015" name="Genome Announc.">
        <title>Complete Genome Sequence of a Novel Bacterium within the Family Rhodocyclaceae That Degrades Polycyclic Aromatic Hydrocarbons.</title>
        <authorList>
            <person name="Singleton D.R."/>
            <person name="Dickey A.N."/>
            <person name="Scholl E.H."/>
            <person name="Wright F.A."/>
            <person name="Aitken M.D."/>
        </authorList>
    </citation>
    <scope>NUCLEOTIDE SEQUENCE [LARGE SCALE GENOMIC DNA]</scope>
    <source>
        <strain evidence="3">PG1-Ca6</strain>
    </source>
</reference>
<accession>A0A0C5JNU1</accession>
<dbReference type="RefSeq" id="WP_202635080.1">
    <property type="nucleotide sequence ID" value="NZ_CP010554.1"/>
</dbReference>
<dbReference type="HOGENOM" id="CLU_2384177_0_0_4"/>
<name>A0A0C5JNU1_9PROT</name>
<feature type="compositionally biased region" description="Basic residues" evidence="1">
    <location>
        <begin position="39"/>
        <end position="51"/>
    </location>
</feature>
<evidence type="ECO:0000313" key="3">
    <source>
        <dbReference type="Proteomes" id="UP000061603"/>
    </source>
</evidence>
<gene>
    <name evidence="2" type="ORF">PG1C_12320</name>
</gene>
<dbReference type="KEGG" id="rbu:PG1C_12320"/>
<organism evidence="2 3">
    <name type="scientific">Rugosibacter aromaticivorans</name>
    <dbReference type="NCBI Taxonomy" id="1565605"/>
    <lineage>
        <taxon>Bacteria</taxon>
        <taxon>Pseudomonadati</taxon>
        <taxon>Pseudomonadota</taxon>
        <taxon>Betaproteobacteria</taxon>
        <taxon>Nitrosomonadales</taxon>
        <taxon>Sterolibacteriaceae</taxon>
        <taxon>Rugosibacter</taxon>
    </lineage>
</organism>
<dbReference type="STRING" id="1565605.PG1C_12320"/>
<proteinExistence type="predicted"/>
<feature type="region of interest" description="Disordered" evidence="1">
    <location>
        <begin position="1"/>
        <end position="66"/>
    </location>
</feature>
<sequence length="94" mass="10968">MKQAKQKQRQQALHPRHLLATHPLMKKGSAHLRTDKRASRARLKAQQRTQKRREVNESQHSRAYFHPHSLRHRTECFRMAAHDADCTLTPSAVA</sequence>
<feature type="compositionally biased region" description="Basic residues" evidence="1">
    <location>
        <begin position="1"/>
        <end position="30"/>
    </location>
</feature>
<evidence type="ECO:0000256" key="1">
    <source>
        <dbReference type="SAM" id="MobiDB-lite"/>
    </source>
</evidence>
<dbReference type="EMBL" id="CP010554">
    <property type="protein sequence ID" value="AJP48996.1"/>
    <property type="molecule type" value="Genomic_DNA"/>
</dbReference>